<dbReference type="OrthoDB" id="438224at2759"/>
<gene>
    <name evidence="1" type="ORF">Pyn_08933</name>
</gene>
<keyword evidence="2" id="KW-1185">Reference proteome</keyword>
<dbReference type="EMBL" id="PJQY01000170">
    <property type="protein sequence ID" value="PQQ16938.1"/>
    <property type="molecule type" value="Genomic_DNA"/>
</dbReference>
<organism evidence="1 2">
    <name type="scientific">Prunus yedoensis var. nudiflora</name>
    <dbReference type="NCBI Taxonomy" id="2094558"/>
    <lineage>
        <taxon>Eukaryota</taxon>
        <taxon>Viridiplantae</taxon>
        <taxon>Streptophyta</taxon>
        <taxon>Embryophyta</taxon>
        <taxon>Tracheophyta</taxon>
        <taxon>Spermatophyta</taxon>
        <taxon>Magnoliopsida</taxon>
        <taxon>eudicotyledons</taxon>
        <taxon>Gunneridae</taxon>
        <taxon>Pentapetalae</taxon>
        <taxon>rosids</taxon>
        <taxon>fabids</taxon>
        <taxon>Rosales</taxon>
        <taxon>Rosaceae</taxon>
        <taxon>Amygdaloideae</taxon>
        <taxon>Amygdaleae</taxon>
        <taxon>Prunus</taxon>
    </lineage>
</organism>
<accession>A0A314ZIA7</accession>
<evidence type="ECO:0008006" key="3">
    <source>
        <dbReference type="Google" id="ProtNLM"/>
    </source>
</evidence>
<sequence>MEEAEVLQLYELSYPDLVLVSSNNVSLSSAEELEKLQSTSKAIMEALGPMGPGLLSITGVPNAAALRRDLLPLARELALLNPNHLKTILKDHKLGSDVPLKNPERNVSSFAMQIKYSHDFDETQLNSEHGSTVEFENLGNGFRELGFCMMELGLQLARVCDRAIGGNELEQSLLESCTAKARLIHYHSPIDKTILVKEAMSTKRTSKRPFNSSGEQIGDEHKQLSGIGSDNLWQQWHYDYGIFTVLTAPMFLLPNSAQEATEEKDEECPYPNGHTYLQIFDPIKNNVFMVKASPESFIVQVGESADIISRGKLRATLHSVARPSKFENLSRETFVVFLQPAWNKSFSITEYPMKLGMSTEIKEVDEPEQSRLTEEIQKIVPPLALRLKDGMTFADFSRETTKQYYGGTGSQSNR</sequence>
<evidence type="ECO:0000313" key="1">
    <source>
        <dbReference type="EMBL" id="PQQ16938.1"/>
    </source>
</evidence>
<dbReference type="SUPFAM" id="SSF51197">
    <property type="entry name" value="Clavaminate synthase-like"/>
    <property type="match status" value="1"/>
</dbReference>
<dbReference type="PANTHER" id="PTHR48253">
    <property type="match status" value="1"/>
</dbReference>
<name>A0A314ZIA7_PRUYE</name>
<protein>
    <recommendedName>
        <fullName evidence="3">Isopenicillin N synthase-like Fe(2+) 2OG dioxygenase domain-containing protein</fullName>
    </recommendedName>
</protein>
<dbReference type="AlphaFoldDB" id="A0A314ZIA7"/>
<dbReference type="Gene3D" id="2.60.120.330">
    <property type="entry name" value="B-lactam Antibiotic, Isopenicillin N Synthase, Chain"/>
    <property type="match status" value="1"/>
</dbReference>
<dbReference type="InterPro" id="IPR027443">
    <property type="entry name" value="IPNS-like_sf"/>
</dbReference>
<comment type="caution">
    <text evidence="1">The sequence shown here is derived from an EMBL/GenBank/DDBJ whole genome shotgun (WGS) entry which is preliminary data.</text>
</comment>
<evidence type="ECO:0000313" key="2">
    <source>
        <dbReference type="Proteomes" id="UP000250321"/>
    </source>
</evidence>
<dbReference type="STRING" id="2094558.A0A314ZIA7"/>
<dbReference type="Proteomes" id="UP000250321">
    <property type="component" value="Unassembled WGS sequence"/>
</dbReference>
<reference evidence="1 2" key="1">
    <citation type="submission" date="2018-02" db="EMBL/GenBank/DDBJ databases">
        <title>Draft genome of wild Prunus yedoensis var. nudiflora.</title>
        <authorList>
            <person name="Baek S."/>
            <person name="Kim J.-H."/>
            <person name="Choi K."/>
            <person name="Kim G.-B."/>
            <person name="Cho A."/>
            <person name="Jang H."/>
            <person name="Shin C.-H."/>
            <person name="Yu H.-J."/>
            <person name="Mun J.-H."/>
        </authorList>
    </citation>
    <scope>NUCLEOTIDE SEQUENCE [LARGE SCALE GENOMIC DNA]</scope>
    <source>
        <strain evidence="2">cv. Jeju island</strain>
        <tissue evidence="1">Leaf</tissue>
    </source>
</reference>
<proteinExistence type="predicted"/>
<dbReference type="PANTHER" id="PTHR48253:SF2">
    <property type="entry name" value="ISOPENICILLIN N SYNTHASE-LIKE FE(2+) 2OG DIOXYGENASE DOMAIN-CONTAINING PROTEIN"/>
    <property type="match status" value="1"/>
</dbReference>